<dbReference type="Pfam" id="PF00440">
    <property type="entry name" value="TetR_N"/>
    <property type="match status" value="1"/>
</dbReference>
<comment type="caution">
    <text evidence="6">The sequence shown here is derived from an EMBL/GenBank/DDBJ whole genome shotgun (WGS) entry which is preliminary data.</text>
</comment>
<dbReference type="GO" id="GO:0000976">
    <property type="term" value="F:transcription cis-regulatory region binding"/>
    <property type="evidence" value="ECO:0007669"/>
    <property type="project" value="TreeGrafter"/>
</dbReference>
<name>A0A7W4VXV4_9ACTN</name>
<dbReference type="Proteomes" id="UP000589626">
    <property type="component" value="Unassembled WGS sequence"/>
</dbReference>
<feature type="domain" description="HTH tetR-type" evidence="5">
    <location>
        <begin position="28"/>
        <end position="88"/>
    </location>
</feature>
<organism evidence="6 7">
    <name type="scientific">Nocardioides soli</name>
    <dbReference type="NCBI Taxonomy" id="1036020"/>
    <lineage>
        <taxon>Bacteria</taxon>
        <taxon>Bacillati</taxon>
        <taxon>Actinomycetota</taxon>
        <taxon>Actinomycetes</taxon>
        <taxon>Propionibacteriales</taxon>
        <taxon>Nocardioidaceae</taxon>
        <taxon>Nocardioides</taxon>
    </lineage>
</organism>
<evidence type="ECO:0000256" key="4">
    <source>
        <dbReference type="PROSITE-ProRule" id="PRU00335"/>
    </source>
</evidence>
<dbReference type="GO" id="GO:0003700">
    <property type="term" value="F:DNA-binding transcription factor activity"/>
    <property type="evidence" value="ECO:0007669"/>
    <property type="project" value="TreeGrafter"/>
</dbReference>
<keyword evidence="3" id="KW-0804">Transcription</keyword>
<reference evidence="6 7" key="1">
    <citation type="submission" date="2020-08" db="EMBL/GenBank/DDBJ databases">
        <title>Sequencing the genomes of 1000 actinobacteria strains.</title>
        <authorList>
            <person name="Klenk H.-P."/>
        </authorList>
    </citation>
    <scope>NUCLEOTIDE SEQUENCE [LARGE SCALE GENOMIC DNA]</scope>
    <source>
        <strain evidence="6 7">DSM 105498</strain>
    </source>
</reference>
<evidence type="ECO:0000256" key="3">
    <source>
        <dbReference type="ARBA" id="ARBA00023163"/>
    </source>
</evidence>
<dbReference type="Gene3D" id="1.10.357.10">
    <property type="entry name" value="Tetracycline Repressor, domain 2"/>
    <property type="match status" value="1"/>
</dbReference>
<dbReference type="PANTHER" id="PTHR30055">
    <property type="entry name" value="HTH-TYPE TRANSCRIPTIONAL REGULATOR RUTR"/>
    <property type="match status" value="1"/>
</dbReference>
<protein>
    <submittedName>
        <fullName evidence="6">AcrR family transcriptional regulator</fullName>
    </submittedName>
</protein>
<keyword evidence="2 4" id="KW-0238">DNA-binding</keyword>
<evidence type="ECO:0000313" key="7">
    <source>
        <dbReference type="Proteomes" id="UP000589626"/>
    </source>
</evidence>
<evidence type="ECO:0000259" key="5">
    <source>
        <dbReference type="PROSITE" id="PS50977"/>
    </source>
</evidence>
<dbReference type="InterPro" id="IPR009057">
    <property type="entry name" value="Homeodomain-like_sf"/>
</dbReference>
<dbReference type="EMBL" id="JACHWR010000002">
    <property type="protein sequence ID" value="MBB3043735.1"/>
    <property type="molecule type" value="Genomic_DNA"/>
</dbReference>
<evidence type="ECO:0000256" key="1">
    <source>
        <dbReference type="ARBA" id="ARBA00023015"/>
    </source>
</evidence>
<dbReference type="PROSITE" id="PS50977">
    <property type="entry name" value="HTH_TETR_2"/>
    <property type="match status" value="1"/>
</dbReference>
<dbReference type="SUPFAM" id="SSF46689">
    <property type="entry name" value="Homeodomain-like"/>
    <property type="match status" value="1"/>
</dbReference>
<dbReference type="PRINTS" id="PR00455">
    <property type="entry name" value="HTHTETR"/>
</dbReference>
<evidence type="ECO:0000313" key="6">
    <source>
        <dbReference type="EMBL" id="MBB3043735.1"/>
    </source>
</evidence>
<dbReference type="PANTHER" id="PTHR30055:SF234">
    <property type="entry name" value="HTH-TYPE TRANSCRIPTIONAL REGULATOR BETI"/>
    <property type="match status" value="1"/>
</dbReference>
<dbReference type="AlphaFoldDB" id="A0A7W4VXV4"/>
<feature type="DNA-binding region" description="H-T-H motif" evidence="4">
    <location>
        <begin position="51"/>
        <end position="70"/>
    </location>
</feature>
<evidence type="ECO:0000256" key="2">
    <source>
        <dbReference type="ARBA" id="ARBA00023125"/>
    </source>
</evidence>
<keyword evidence="7" id="KW-1185">Reference proteome</keyword>
<sequence>MAKEPRVAKSLLSEKVESGLNERRERYTDEVANIVEAAYKVIEATDSTDPSLRAILSEAGISTPIFYRHFDSKDELLVLLLDDGRRQLAEYLTSRLAKAPTAEEKVKAWIDGMLAQVIAPAAAHRTRPFFVDQGRLDRTYAAQQQESVHRLVSLLHEPVAAMSPQPTDKSLAELHSTAIYGLVTAVMRHHLTYETTPSRAERQHVVAFCLAGIRHFAER</sequence>
<gene>
    <name evidence="6" type="ORF">FHU40_003553</name>
</gene>
<keyword evidence="1" id="KW-0805">Transcription regulation</keyword>
<accession>A0A7W4VXV4</accession>
<dbReference type="InterPro" id="IPR001647">
    <property type="entry name" value="HTH_TetR"/>
</dbReference>
<dbReference type="InterPro" id="IPR050109">
    <property type="entry name" value="HTH-type_TetR-like_transc_reg"/>
</dbReference>
<proteinExistence type="predicted"/>
<dbReference type="RefSeq" id="WP_183593510.1">
    <property type="nucleotide sequence ID" value="NZ_JACHWR010000002.1"/>
</dbReference>